<dbReference type="PROSITE" id="PS51296">
    <property type="entry name" value="RIESKE"/>
    <property type="match status" value="1"/>
</dbReference>
<protein>
    <submittedName>
        <fullName evidence="8">2-chlorobenzoate 1,2-dioxygenase</fullName>
        <ecNumber evidence="8">1.14.12.13</ecNumber>
    </submittedName>
</protein>
<dbReference type="GO" id="GO:0005506">
    <property type="term" value="F:iron ion binding"/>
    <property type="evidence" value="ECO:0007669"/>
    <property type="project" value="InterPro"/>
</dbReference>
<proteinExistence type="inferred from homology"/>
<evidence type="ECO:0000313" key="8">
    <source>
        <dbReference type="EMBL" id="NYE81213.1"/>
    </source>
</evidence>
<evidence type="ECO:0000256" key="4">
    <source>
        <dbReference type="ARBA" id="ARBA00023002"/>
    </source>
</evidence>
<sequence length="444" mass="49732">MTQATSPLQDADLDALVRPDKVHRKVYVDPDIFALEMERIYGHIWIYIGHDSQVPYTGDYVASQIAGHQVVMVRGADDSVNVVYNRCPHKGAMLVPEGTGNTRKLFRCPYHGWTFHLDGTMMTAPLKNGYEGTCFDPANPEFHMTKLARVERYRGFVFASMAAEGPTLKEFLGGAITSIDNLCDRSPVGEVEVAGGVFRVMQQSNWKVFYENLHDTMHPMVTHESSVVAARQQYRALPEGSPMPLELLVMDGNGEPYPFWESLELRGFDNGHGYMEAIFNPNAGNDPVMQEYKAAMHAAYGEARTAEILGMNRHNTVIYGSGSPHTVFQQFRVIRPVAVDRTLIEIYTFRLKGAPPAVFERALLYANVINSPSSNVMPDDIEVYNRVQLGNQNKVGGEWVSMHRYHGTDRKLDDGSVSINGTSELPMRNQFAAWRRYMLAGDAA</sequence>
<dbReference type="PANTHER" id="PTHR43756:SF1">
    <property type="entry name" value="3-PHENYLPROPIONATE_CINNAMIC ACID DIOXYGENASE SUBUNIT ALPHA"/>
    <property type="match status" value="1"/>
</dbReference>
<dbReference type="GO" id="GO:0051537">
    <property type="term" value="F:2 iron, 2 sulfur cluster binding"/>
    <property type="evidence" value="ECO:0007669"/>
    <property type="project" value="UniProtKB-KW"/>
</dbReference>
<dbReference type="Pfam" id="PF00848">
    <property type="entry name" value="Ring_hydroxyl_A"/>
    <property type="match status" value="1"/>
</dbReference>
<dbReference type="EMBL" id="JACBYR010000001">
    <property type="protein sequence ID" value="NYE81213.1"/>
    <property type="molecule type" value="Genomic_DNA"/>
</dbReference>
<evidence type="ECO:0000256" key="6">
    <source>
        <dbReference type="ARBA" id="ARBA00023014"/>
    </source>
</evidence>
<accession>A0A7Y9IQP3</accession>
<feature type="domain" description="Rieske" evidence="7">
    <location>
        <begin position="45"/>
        <end position="159"/>
    </location>
</feature>
<dbReference type="Gene3D" id="2.102.10.10">
    <property type="entry name" value="Rieske [2Fe-2S] iron-sulphur domain"/>
    <property type="match status" value="1"/>
</dbReference>
<evidence type="ECO:0000256" key="3">
    <source>
        <dbReference type="ARBA" id="ARBA00022723"/>
    </source>
</evidence>
<dbReference type="PANTHER" id="PTHR43756">
    <property type="entry name" value="CHOLINE MONOOXYGENASE, CHLOROPLASTIC"/>
    <property type="match status" value="1"/>
</dbReference>
<evidence type="ECO:0000256" key="1">
    <source>
        <dbReference type="ARBA" id="ARBA00008751"/>
    </source>
</evidence>
<dbReference type="Gene3D" id="3.90.380.10">
    <property type="entry name" value="Naphthalene 1,2-dioxygenase Alpha Subunit, Chain A, domain 1"/>
    <property type="match status" value="1"/>
</dbReference>
<dbReference type="CDD" id="cd08879">
    <property type="entry name" value="RHO_alpha_C_AntDO-like"/>
    <property type="match status" value="1"/>
</dbReference>
<keyword evidence="4 8" id="KW-0560">Oxidoreductase</keyword>
<keyword evidence="8" id="KW-0223">Dioxygenase</keyword>
<keyword evidence="5" id="KW-0408">Iron</keyword>
<comment type="similarity">
    <text evidence="1">Belongs to the bacterial ring-hydroxylating dioxygenase alpha subunit family.</text>
</comment>
<dbReference type="GO" id="GO:0018626">
    <property type="term" value="F:2-halobenzoate 1,2-dioxygenase activity"/>
    <property type="evidence" value="ECO:0007669"/>
    <property type="project" value="UniProtKB-EC"/>
</dbReference>
<evidence type="ECO:0000313" key="9">
    <source>
        <dbReference type="Proteomes" id="UP000542125"/>
    </source>
</evidence>
<name>A0A7Y9IQP3_9BURK</name>
<dbReference type="Proteomes" id="UP000542125">
    <property type="component" value="Unassembled WGS sequence"/>
</dbReference>
<keyword evidence="2" id="KW-0001">2Fe-2S</keyword>
<dbReference type="InterPro" id="IPR017941">
    <property type="entry name" value="Rieske_2Fe-2S"/>
</dbReference>
<dbReference type="PRINTS" id="PR00090">
    <property type="entry name" value="RNGDIOXGNASE"/>
</dbReference>
<keyword evidence="3" id="KW-0479">Metal-binding</keyword>
<dbReference type="InterPro" id="IPR036922">
    <property type="entry name" value="Rieske_2Fe-2S_sf"/>
</dbReference>
<dbReference type="InterPro" id="IPR015879">
    <property type="entry name" value="Ring_hydroxy_dOase_asu_C_dom"/>
</dbReference>
<dbReference type="SUPFAM" id="SSF50022">
    <property type="entry name" value="ISP domain"/>
    <property type="match status" value="1"/>
</dbReference>
<dbReference type="RefSeq" id="WP_179583065.1">
    <property type="nucleotide sequence ID" value="NZ_JACBYR010000001.1"/>
</dbReference>
<evidence type="ECO:0000256" key="5">
    <source>
        <dbReference type="ARBA" id="ARBA00023004"/>
    </source>
</evidence>
<reference evidence="8 9" key="1">
    <citation type="submission" date="2020-07" db="EMBL/GenBank/DDBJ databases">
        <title>Genomic Encyclopedia of Type Strains, Phase IV (KMG-V): Genome sequencing to study the core and pangenomes of soil and plant-associated prokaryotes.</title>
        <authorList>
            <person name="Whitman W."/>
        </authorList>
    </citation>
    <scope>NUCLEOTIDE SEQUENCE [LARGE SCALE GENOMIC DNA]</scope>
    <source>
        <strain evidence="8 9">SAS40</strain>
    </source>
</reference>
<dbReference type="SUPFAM" id="SSF55961">
    <property type="entry name" value="Bet v1-like"/>
    <property type="match status" value="1"/>
</dbReference>
<evidence type="ECO:0000259" key="7">
    <source>
        <dbReference type="PROSITE" id="PS51296"/>
    </source>
</evidence>
<keyword evidence="9" id="KW-1185">Reference proteome</keyword>
<dbReference type="EC" id="1.14.12.13" evidence="8"/>
<dbReference type="AlphaFoldDB" id="A0A7Y9IQP3"/>
<dbReference type="InterPro" id="IPR001663">
    <property type="entry name" value="Rng_hydr_dOase-A"/>
</dbReference>
<dbReference type="Pfam" id="PF00355">
    <property type="entry name" value="Rieske"/>
    <property type="match status" value="1"/>
</dbReference>
<comment type="caution">
    <text evidence="8">The sequence shown here is derived from an EMBL/GenBank/DDBJ whole genome shotgun (WGS) entry which is preliminary data.</text>
</comment>
<evidence type="ECO:0000256" key="2">
    <source>
        <dbReference type="ARBA" id="ARBA00022714"/>
    </source>
</evidence>
<gene>
    <name evidence="8" type="ORF">FHW18_000484</name>
</gene>
<keyword evidence="6" id="KW-0411">Iron-sulfur</keyword>
<organism evidence="8 9">
    <name type="scientific">Pigmentiphaga litoralis</name>
    <dbReference type="NCBI Taxonomy" id="516702"/>
    <lineage>
        <taxon>Bacteria</taxon>
        <taxon>Pseudomonadati</taxon>
        <taxon>Pseudomonadota</taxon>
        <taxon>Betaproteobacteria</taxon>
        <taxon>Burkholderiales</taxon>
        <taxon>Alcaligenaceae</taxon>
        <taxon>Pigmentiphaga</taxon>
    </lineage>
</organism>